<evidence type="ECO:0000256" key="1">
    <source>
        <dbReference type="SAM" id="Coils"/>
    </source>
</evidence>
<feature type="chain" id="PRO_5037979345" evidence="3">
    <location>
        <begin position="24"/>
        <end position="159"/>
    </location>
</feature>
<keyword evidence="1" id="KW-0175">Coiled coil</keyword>
<protein>
    <submittedName>
        <fullName evidence="4">Uncharacterized protein</fullName>
    </submittedName>
</protein>
<evidence type="ECO:0000256" key="2">
    <source>
        <dbReference type="SAM" id="Phobius"/>
    </source>
</evidence>
<proteinExistence type="predicted"/>
<evidence type="ECO:0000256" key="3">
    <source>
        <dbReference type="SAM" id="SignalP"/>
    </source>
</evidence>
<keyword evidence="2" id="KW-0472">Membrane</keyword>
<name>A0A934IY84_9BACL</name>
<keyword evidence="2" id="KW-1133">Transmembrane helix</keyword>
<feature type="coiled-coil region" evidence="1">
    <location>
        <begin position="43"/>
        <end position="106"/>
    </location>
</feature>
<evidence type="ECO:0000313" key="5">
    <source>
        <dbReference type="Proteomes" id="UP000640274"/>
    </source>
</evidence>
<keyword evidence="5" id="KW-1185">Reference proteome</keyword>
<gene>
    <name evidence="4" type="ORF">JFN88_09005</name>
</gene>
<dbReference type="RefSeq" id="WP_199018990.1">
    <property type="nucleotide sequence ID" value="NZ_JAELUP010000027.1"/>
</dbReference>
<feature type="signal peptide" evidence="3">
    <location>
        <begin position="1"/>
        <end position="23"/>
    </location>
</feature>
<evidence type="ECO:0000313" key="4">
    <source>
        <dbReference type="EMBL" id="MBJ6361442.1"/>
    </source>
</evidence>
<sequence length="159" mass="18617">MILKRWMVALPLYFLLAAGIAPATAEAGWFDRMRDIYKAPEKLEEFQESYENLIRQQQQELEAVRKEAVESSRRLAEEQRKWLAENERLAEQNRSLAERLAQLEEQEQGKSAFIRNMLTVSLAIAGILIAGFLAMRIVRILIWRRERGTMRLVKAKRRS</sequence>
<comment type="caution">
    <text evidence="4">The sequence shown here is derived from an EMBL/GenBank/DDBJ whole genome shotgun (WGS) entry which is preliminary data.</text>
</comment>
<keyword evidence="2" id="KW-0812">Transmembrane</keyword>
<reference evidence="4" key="1">
    <citation type="submission" date="2020-12" db="EMBL/GenBank/DDBJ databases">
        <authorList>
            <person name="Huq M.A."/>
        </authorList>
    </citation>
    <scope>NUCLEOTIDE SEQUENCE</scope>
    <source>
        <strain evidence="4">MAHUQ-46</strain>
    </source>
</reference>
<feature type="transmembrane region" description="Helical" evidence="2">
    <location>
        <begin position="120"/>
        <end position="142"/>
    </location>
</feature>
<dbReference type="EMBL" id="JAELUP010000027">
    <property type="protein sequence ID" value="MBJ6361442.1"/>
    <property type="molecule type" value="Genomic_DNA"/>
</dbReference>
<dbReference type="AlphaFoldDB" id="A0A934IY84"/>
<keyword evidence="3" id="KW-0732">Signal</keyword>
<accession>A0A934IY84</accession>
<dbReference type="Proteomes" id="UP000640274">
    <property type="component" value="Unassembled WGS sequence"/>
</dbReference>
<organism evidence="4 5">
    <name type="scientific">Paenibacillus roseus</name>
    <dbReference type="NCBI Taxonomy" id="2798579"/>
    <lineage>
        <taxon>Bacteria</taxon>
        <taxon>Bacillati</taxon>
        <taxon>Bacillota</taxon>
        <taxon>Bacilli</taxon>
        <taxon>Bacillales</taxon>
        <taxon>Paenibacillaceae</taxon>
        <taxon>Paenibacillus</taxon>
    </lineage>
</organism>